<proteinExistence type="predicted"/>
<evidence type="ECO:0000256" key="1">
    <source>
        <dbReference type="ARBA" id="ARBA00004498"/>
    </source>
</evidence>
<dbReference type="Gene3D" id="2.60.120.40">
    <property type="match status" value="1"/>
</dbReference>
<keyword evidence="3" id="KW-0272">Extracellular matrix</keyword>
<feature type="signal peptide" evidence="9">
    <location>
        <begin position="1"/>
        <end position="23"/>
    </location>
</feature>
<feature type="region of interest" description="Disordered" evidence="8">
    <location>
        <begin position="202"/>
        <end position="235"/>
    </location>
</feature>
<dbReference type="InterPro" id="IPR001073">
    <property type="entry name" value="C1q_dom"/>
</dbReference>
<evidence type="ECO:0000259" key="10">
    <source>
        <dbReference type="PROSITE" id="PS50871"/>
    </source>
</evidence>
<dbReference type="GeneID" id="114795737"/>
<evidence type="ECO:0000313" key="13">
    <source>
        <dbReference type="Proteomes" id="UP000694580"/>
    </source>
</evidence>
<dbReference type="RefSeq" id="XP_028845150.1">
    <property type="nucleotide sequence ID" value="XM_028989317.1"/>
</dbReference>
<feature type="chain" id="PRO_5044250349" description="Multimerin-2" evidence="9">
    <location>
        <begin position="24"/>
        <end position="990"/>
    </location>
</feature>
<evidence type="ECO:0000313" key="12">
    <source>
        <dbReference type="Ensembl" id="ENSDCDP00010026035.1"/>
    </source>
</evidence>
<dbReference type="SUPFAM" id="SSF49842">
    <property type="entry name" value="TNF-like"/>
    <property type="match status" value="1"/>
</dbReference>
<dbReference type="SMART" id="SM00110">
    <property type="entry name" value="C1Q"/>
    <property type="match status" value="1"/>
</dbReference>
<evidence type="ECO:0000256" key="6">
    <source>
        <dbReference type="ARBA" id="ARBA00023157"/>
    </source>
</evidence>
<dbReference type="InterPro" id="IPR011489">
    <property type="entry name" value="EMI_domain"/>
</dbReference>
<evidence type="ECO:0000256" key="5">
    <source>
        <dbReference type="ARBA" id="ARBA00023054"/>
    </source>
</evidence>
<feature type="region of interest" description="Disordered" evidence="8">
    <location>
        <begin position="148"/>
        <end position="171"/>
    </location>
</feature>
<dbReference type="AlphaFoldDB" id="A0AAY4BYN3"/>
<evidence type="ECO:0000256" key="2">
    <source>
        <dbReference type="ARBA" id="ARBA00022525"/>
    </source>
</evidence>
<evidence type="ECO:0000256" key="8">
    <source>
        <dbReference type="SAM" id="MobiDB-lite"/>
    </source>
</evidence>
<reference evidence="12" key="3">
    <citation type="submission" date="2025-09" db="UniProtKB">
        <authorList>
            <consortium name="Ensembl"/>
        </authorList>
    </citation>
    <scope>IDENTIFICATION</scope>
</reference>
<protein>
    <recommendedName>
        <fullName evidence="14">Multimerin-2</fullName>
    </recommendedName>
</protein>
<evidence type="ECO:0000256" key="3">
    <source>
        <dbReference type="ARBA" id="ARBA00022530"/>
    </source>
</evidence>
<organism evidence="12 13">
    <name type="scientific">Denticeps clupeoides</name>
    <name type="common">denticle herring</name>
    <dbReference type="NCBI Taxonomy" id="299321"/>
    <lineage>
        <taxon>Eukaryota</taxon>
        <taxon>Metazoa</taxon>
        <taxon>Chordata</taxon>
        <taxon>Craniata</taxon>
        <taxon>Vertebrata</taxon>
        <taxon>Euteleostomi</taxon>
        <taxon>Actinopterygii</taxon>
        <taxon>Neopterygii</taxon>
        <taxon>Teleostei</taxon>
        <taxon>Clupei</taxon>
        <taxon>Clupeiformes</taxon>
        <taxon>Denticipitoidei</taxon>
        <taxon>Denticipitidae</taxon>
        <taxon>Denticeps</taxon>
    </lineage>
</organism>
<dbReference type="GeneTree" id="ENSGT01030000234633"/>
<name>A0AAY4BYN3_9TELE</name>
<feature type="coiled-coil region" evidence="7">
    <location>
        <begin position="371"/>
        <end position="401"/>
    </location>
</feature>
<dbReference type="PANTHER" id="PTHR15427">
    <property type="entry name" value="EMILIN ELASTIN MICROFIBRIL INTERFACE-LOCATED PROTEIN ELASTIN MICROFIBRIL INTERFACER"/>
    <property type="match status" value="1"/>
</dbReference>
<feature type="domain" description="C1q" evidence="10">
    <location>
        <begin position="861"/>
        <end position="990"/>
    </location>
</feature>
<feature type="domain" description="EMI" evidence="11">
    <location>
        <begin position="59"/>
        <end position="135"/>
    </location>
</feature>
<evidence type="ECO:0008006" key="14">
    <source>
        <dbReference type="Google" id="ProtNLM"/>
    </source>
</evidence>
<dbReference type="PROSITE" id="PS51041">
    <property type="entry name" value="EMI"/>
    <property type="match status" value="1"/>
</dbReference>
<keyword evidence="2" id="KW-0964">Secreted</keyword>
<dbReference type="Ensembl" id="ENSDCDT00010032180.1">
    <property type="protein sequence ID" value="ENSDCDP00010026035.1"/>
    <property type="gene ID" value="ENSDCDG00010016454.1"/>
</dbReference>
<keyword evidence="4 9" id="KW-0732">Signal</keyword>
<dbReference type="Proteomes" id="UP000694580">
    <property type="component" value="Chromosome 8"/>
</dbReference>
<dbReference type="Pfam" id="PF07546">
    <property type="entry name" value="EMI"/>
    <property type="match status" value="1"/>
</dbReference>
<evidence type="ECO:0000256" key="9">
    <source>
        <dbReference type="SAM" id="SignalP"/>
    </source>
</evidence>
<reference evidence="12" key="2">
    <citation type="submission" date="2025-08" db="UniProtKB">
        <authorList>
            <consortium name="Ensembl"/>
        </authorList>
    </citation>
    <scope>IDENTIFICATION</scope>
</reference>
<dbReference type="PROSITE" id="PS50871">
    <property type="entry name" value="C1Q"/>
    <property type="match status" value="1"/>
</dbReference>
<dbReference type="Pfam" id="PF00386">
    <property type="entry name" value="C1q"/>
    <property type="match status" value="1"/>
</dbReference>
<feature type="region of interest" description="Disordered" evidence="8">
    <location>
        <begin position="24"/>
        <end position="53"/>
    </location>
</feature>
<evidence type="ECO:0000256" key="4">
    <source>
        <dbReference type="ARBA" id="ARBA00022729"/>
    </source>
</evidence>
<comment type="subcellular location">
    <subcellularLocation>
        <location evidence="1">Secreted</location>
        <location evidence="1">Extracellular space</location>
        <location evidence="1">Extracellular matrix</location>
    </subcellularLocation>
</comment>
<feature type="compositionally biased region" description="Basic and acidic residues" evidence="8">
    <location>
        <begin position="833"/>
        <end position="855"/>
    </location>
</feature>
<feature type="region of interest" description="Disordered" evidence="8">
    <location>
        <begin position="833"/>
        <end position="858"/>
    </location>
</feature>
<keyword evidence="13" id="KW-1185">Reference proteome</keyword>
<dbReference type="InterPro" id="IPR008983">
    <property type="entry name" value="Tumour_necrosis_fac-like_dom"/>
</dbReference>
<gene>
    <name evidence="12" type="primary">mmrn2a</name>
</gene>
<accession>A0AAY4BYN3</accession>
<dbReference type="PANTHER" id="PTHR15427:SF40">
    <property type="entry name" value="MULTIMERIN-2 PRECURSOR"/>
    <property type="match status" value="1"/>
</dbReference>
<reference evidence="12 13" key="1">
    <citation type="submission" date="2020-06" db="EMBL/GenBank/DDBJ databases">
        <authorList>
            <consortium name="Wellcome Sanger Institute Data Sharing"/>
        </authorList>
    </citation>
    <scope>NUCLEOTIDE SEQUENCE [LARGE SCALE GENOMIC DNA]</scope>
</reference>
<evidence type="ECO:0000256" key="7">
    <source>
        <dbReference type="SAM" id="Coils"/>
    </source>
</evidence>
<evidence type="ECO:0000259" key="11">
    <source>
        <dbReference type="PROSITE" id="PS51041"/>
    </source>
</evidence>
<sequence>MKVVGQLVLLTGLLMAANSDVRARDPEVELDDPGETLAQDGPRVPSGGTSSWQMGTSRTGNWCAFVYQRLVTVSLACGTEKYTIKSQSPCPSGTPDCQLIMYKLSTRPVYRQKKKVFTALQWRCCPGHTGRNCDESVADDQISNLKATGEEEQNPGGAQAQPHHPGAQVQDQHWEQNDFEVSGSPLYEARGAQEDNTSSIDLTYDYEHSPPQGHDHRQHGHSDDGQGAVSIGETPLSFHPSTGFLQHVTAVLMSQVQPVLDGFNRTLERLAVEVQGLSQDVKQLQLRQELEDHDSLRHGGEEETEQAYLDGKIKETVQQIDIMKRLMTSQHNQLEEKLHSQHAMLHHNLTNFKTDIDFKLDRNQKTLQIELQSLNSSLVELKQGQEHLEEELQRVVELEGTDQHLPLLNGDSVVWEAITRLDNKVVNNTVDLTALTEEQQLMNGNINDLQKGFRHMEEQIDKTRRKSQIQFMETGLEVEAAKVAVLQSVNQLGQNITKHADMLHELEMDVDYLFEHFHKNFSSLCDCGTLRNSVLKLGNAVENVTELANENRLAIEGGLDIGQDRWKDWEPLVEDLQDGLMEVRKALAFEKEQNRALTLNVSLLQTSLLSNQQNLRQLQLKADDKVLEMGRLASSFESLLKDAIRHSDVLEIILGEEVLVFLERPMDEQNEYAISDLMKKVNTLKEQLDGQGLTVTSLLQASQADVSEVADEPSVLSDWALTGLRKSRDPQYHLSEEYSDNDFWTLRKVVDELEARVTKSEAKPCPGTCTTDAASGGEGVDLHSEVAFLRRGLEDHLKLFRKIFRYTEDLAGSEATVDLDKLLELLRRNKVKERNRQAKKHSQSEAKTRSKKDASLETGTPSYSQLAFVYRAQNTTHLGDVMIFEEMVLDRGQMYCPKTGVFKAPTKGIYLFIVTLETRPGPFLVNLRREKVVETSLSQGLRRSGGTVSRVCLLELEQGEHLHLELAQGALELSRPHDNTFVGLLLYQTT</sequence>
<dbReference type="InterPro" id="IPR050392">
    <property type="entry name" value="Collagen/C1q_domain"/>
</dbReference>
<keyword evidence="6" id="KW-1015">Disulfide bond</keyword>
<dbReference type="PRINTS" id="PR00007">
    <property type="entry name" value="COMPLEMNTC1Q"/>
</dbReference>
<keyword evidence="5 7" id="KW-0175">Coiled coil</keyword>